<keyword evidence="3" id="KW-1134">Transmembrane beta strand</keyword>
<dbReference type="Gene3D" id="2.40.160.60">
    <property type="entry name" value="Outer membrane protein transport protein (OMPP1/FadL/TodX)"/>
    <property type="match status" value="1"/>
</dbReference>
<dbReference type="Proteomes" id="UP000029443">
    <property type="component" value="Unassembled WGS sequence"/>
</dbReference>
<reference evidence="9 10" key="1">
    <citation type="submission" date="2012-09" db="EMBL/GenBank/DDBJ databases">
        <title>Genome Sequence of alkane-degrading Bacterium Alcanivorax jadensis T9.</title>
        <authorList>
            <person name="Lai Q."/>
            <person name="Shao Z."/>
        </authorList>
    </citation>
    <scope>NUCLEOTIDE SEQUENCE [LARGE SCALE GENOMIC DNA]</scope>
    <source>
        <strain evidence="9 10">T9</strain>
    </source>
</reference>
<protein>
    <submittedName>
        <fullName evidence="9">Aromatic hydrocarbon degradation protein</fullName>
    </submittedName>
</protein>
<accession>A0ABR4WB53</accession>
<evidence type="ECO:0000256" key="5">
    <source>
        <dbReference type="ARBA" id="ARBA00022729"/>
    </source>
</evidence>
<proteinExistence type="inferred from homology"/>
<gene>
    <name evidence="9" type="ORF">T9A_02302</name>
</gene>
<keyword evidence="10" id="KW-1185">Reference proteome</keyword>
<evidence type="ECO:0000256" key="6">
    <source>
        <dbReference type="ARBA" id="ARBA00023136"/>
    </source>
</evidence>
<comment type="caution">
    <text evidence="9">The sequence shown here is derived from an EMBL/GenBank/DDBJ whole genome shotgun (WGS) entry which is preliminary data.</text>
</comment>
<evidence type="ECO:0000256" key="8">
    <source>
        <dbReference type="SAM" id="SignalP"/>
    </source>
</evidence>
<evidence type="ECO:0000256" key="3">
    <source>
        <dbReference type="ARBA" id="ARBA00022452"/>
    </source>
</evidence>
<dbReference type="SUPFAM" id="SSF56935">
    <property type="entry name" value="Porins"/>
    <property type="match status" value="1"/>
</dbReference>
<sequence length="435" mass="46192">MKYSNNVLLAAAIAAASGQALANGLALNEQSASSAGSAYAGRASSAANASTLYGNPAGMSRLKRAEISGGLAFIDASTDIRNPQGKLGQGGSNDGDMVPFTTIPFGYYVTPLNNQWHAGIGVYAPFGVISDYEDGWQGRYNGLKSEVQVVTIQPTLSYAFTDKVSVGFGPTFNRIDGALSSNVPNAAVPGPIPGSGDAEVDIEGDDLAVGYTLGLLVAVNDRLDWGLTYHSKTDYSLEGRTKVSGANGMLGPIPPNPMIPTGLPGLNGSYDAELDITMPESVDTSVSFRATDKLTLNLGTTWTRWSRLRGIEVNNSGVHPAYAGSFATISEELKWEDTWAVAFGGAYQLNPQWVVRAGYARDNSPTNDAHRTVRIPVSDRDIFTLGAGWSPTADLTLDAAYAYLQEKKGKVDQSSYRAEFENSAHGLSLQATYRF</sequence>
<dbReference type="Pfam" id="PF03349">
    <property type="entry name" value="Toluene_X"/>
    <property type="match status" value="1"/>
</dbReference>
<organism evidence="9 10">
    <name type="scientific">Alcanivorax jadensis T9</name>
    <dbReference type="NCBI Taxonomy" id="1177181"/>
    <lineage>
        <taxon>Bacteria</taxon>
        <taxon>Pseudomonadati</taxon>
        <taxon>Pseudomonadota</taxon>
        <taxon>Gammaproteobacteria</taxon>
        <taxon>Oceanospirillales</taxon>
        <taxon>Alcanivoracaceae</taxon>
        <taxon>Alcanivorax</taxon>
    </lineage>
</organism>
<dbReference type="InterPro" id="IPR005017">
    <property type="entry name" value="OMPP1/FadL/TodX"/>
</dbReference>
<keyword evidence="5 8" id="KW-0732">Signal</keyword>
<feature type="chain" id="PRO_5045713940" evidence="8">
    <location>
        <begin position="23"/>
        <end position="435"/>
    </location>
</feature>
<evidence type="ECO:0000256" key="2">
    <source>
        <dbReference type="ARBA" id="ARBA00008163"/>
    </source>
</evidence>
<evidence type="ECO:0000313" key="10">
    <source>
        <dbReference type="Proteomes" id="UP000029443"/>
    </source>
</evidence>
<keyword evidence="4" id="KW-0812">Transmembrane</keyword>
<evidence type="ECO:0000256" key="1">
    <source>
        <dbReference type="ARBA" id="ARBA00004571"/>
    </source>
</evidence>
<dbReference type="EMBL" id="ARXU01000009">
    <property type="protein sequence ID" value="KGD60567.1"/>
    <property type="molecule type" value="Genomic_DNA"/>
</dbReference>
<dbReference type="PANTHER" id="PTHR35093:SF8">
    <property type="entry name" value="OUTER MEMBRANE PROTEIN NMB0088-RELATED"/>
    <property type="match status" value="1"/>
</dbReference>
<evidence type="ECO:0000313" key="9">
    <source>
        <dbReference type="EMBL" id="KGD60567.1"/>
    </source>
</evidence>
<keyword evidence="6" id="KW-0472">Membrane</keyword>
<keyword evidence="7" id="KW-0998">Cell outer membrane</keyword>
<comment type="similarity">
    <text evidence="2">Belongs to the OmpP1/FadL family.</text>
</comment>
<name>A0ABR4WB53_9GAMM</name>
<comment type="subcellular location">
    <subcellularLocation>
        <location evidence="1">Cell outer membrane</location>
        <topology evidence="1">Multi-pass membrane protein</topology>
    </subcellularLocation>
</comment>
<feature type="signal peptide" evidence="8">
    <location>
        <begin position="1"/>
        <end position="22"/>
    </location>
</feature>
<dbReference type="PANTHER" id="PTHR35093">
    <property type="entry name" value="OUTER MEMBRANE PROTEIN NMB0088-RELATED"/>
    <property type="match status" value="1"/>
</dbReference>
<evidence type="ECO:0000256" key="7">
    <source>
        <dbReference type="ARBA" id="ARBA00023237"/>
    </source>
</evidence>
<dbReference type="RefSeq" id="WP_035248552.1">
    <property type="nucleotide sequence ID" value="NZ_ARXU01000009.1"/>
</dbReference>
<evidence type="ECO:0000256" key="4">
    <source>
        <dbReference type="ARBA" id="ARBA00022692"/>
    </source>
</evidence>